<feature type="signal peptide" evidence="2">
    <location>
        <begin position="1"/>
        <end position="18"/>
    </location>
</feature>
<feature type="chain" id="PRO_5008627093" evidence="2">
    <location>
        <begin position="19"/>
        <end position="318"/>
    </location>
</feature>
<dbReference type="AlphaFoldDB" id="A0A1B9GJV9"/>
<evidence type="ECO:0000313" key="3">
    <source>
        <dbReference type="EMBL" id="OCF31243.1"/>
    </source>
</evidence>
<evidence type="ECO:0000256" key="1">
    <source>
        <dbReference type="SAM" id="MobiDB-lite"/>
    </source>
</evidence>
<feature type="compositionally biased region" description="Polar residues" evidence="1">
    <location>
        <begin position="61"/>
        <end position="73"/>
    </location>
</feature>
<proteinExistence type="predicted"/>
<reference evidence="4" key="2">
    <citation type="submission" date="2013-12" db="EMBL/GenBank/DDBJ databases">
        <title>Evolution of pathogenesis and genome organization in the Tremellales.</title>
        <authorList>
            <person name="Cuomo C."/>
            <person name="Litvintseva A."/>
            <person name="Heitman J."/>
            <person name="Chen Y."/>
            <person name="Sun S."/>
            <person name="Springer D."/>
            <person name="Dromer F."/>
            <person name="Young S."/>
            <person name="Zeng Q."/>
            <person name="Chapman S."/>
            <person name="Gujja S."/>
            <person name="Saif S."/>
            <person name="Birren B."/>
        </authorList>
    </citation>
    <scope>NUCLEOTIDE SEQUENCE [LARGE SCALE GENOMIC DNA]</scope>
    <source>
        <strain evidence="4">BCC8398</strain>
    </source>
</reference>
<feature type="region of interest" description="Disordered" evidence="1">
    <location>
        <begin position="48"/>
        <end position="73"/>
    </location>
</feature>
<dbReference type="Proteomes" id="UP000092666">
    <property type="component" value="Unassembled WGS sequence"/>
</dbReference>
<accession>A0A1B9GJV9</accession>
<reference evidence="3 4" key="1">
    <citation type="submission" date="2013-07" db="EMBL/GenBank/DDBJ databases">
        <title>The Genome Sequence of Cryptococcus heveanensis BCC8398.</title>
        <authorList>
            <consortium name="The Broad Institute Genome Sequencing Platform"/>
            <person name="Cuomo C."/>
            <person name="Litvintseva A."/>
            <person name="Chen Y."/>
            <person name="Heitman J."/>
            <person name="Sun S."/>
            <person name="Springer D."/>
            <person name="Dromer F."/>
            <person name="Young S.K."/>
            <person name="Zeng Q."/>
            <person name="Gargeya S."/>
            <person name="Fitzgerald M."/>
            <person name="Abouelleil A."/>
            <person name="Alvarado L."/>
            <person name="Berlin A.M."/>
            <person name="Chapman S.B."/>
            <person name="Dewar J."/>
            <person name="Goldberg J."/>
            <person name="Griggs A."/>
            <person name="Gujja S."/>
            <person name="Hansen M."/>
            <person name="Howarth C."/>
            <person name="Imamovic A."/>
            <person name="Larimer J."/>
            <person name="McCowan C."/>
            <person name="Murphy C."/>
            <person name="Pearson M."/>
            <person name="Priest M."/>
            <person name="Roberts A."/>
            <person name="Saif S."/>
            <person name="Shea T."/>
            <person name="Sykes S."/>
            <person name="Wortman J."/>
            <person name="Nusbaum C."/>
            <person name="Birren B."/>
        </authorList>
    </citation>
    <scope>NUCLEOTIDE SEQUENCE [LARGE SCALE GENOMIC DNA]</scope>
    <source>
        <strain evidence="3 4">BCC8398</strain>
    </source>
</reference>
<organism evidence="3 4">
    <name type="scientific">Kwoniella heveanensis BCC8398</name>
    <dbReference type="NCBI Taxonomy" id="1296120"/>
    <lineage>
        <taxon>Eukaryota</taxon>
        <taxon>Fungi</taxon>
        <taxon>Dikarya</taxon>
        <taxon>Basidiomycota</taxon>
        <taxon>Agaricomycotina</taxon>
        <taxon>Tremellomycetes</taxon>
        <taxon>Tremellales</taxon>
        <taxon>Cryptococcaceae</taxon>
        <taxon>Kwoniella</taxon>
    </lineage>
</organism>
<feature type="region of interest" description="Disordered" evidence="1">
    <location>
        <begin position="112"/>
        <end position="175"/>
    </location>
</feature>
<evidence type="ECO:0000256" key="2">
    <source>
        <dbReference type="SAM" id="SignalP"/>
    </source>
</evidence>
<keyword evidence="2" id="KW-0732">Signal</keyword>
<sequence>MKCVVPLLFFWVPLHALGATSERTDPHTILDARNIPSSTNIALHQSSSSPTLVEGAPFNGTKASSAPLTAQQTPPVGAFSHTRSAVAVASPSTPLLSPITVVTSSSKQGGILSSILQDPPPSLVDASDLRESLTSPSPSFPGSSPTAVLKSPLSSSTAEVGAYENPLTTSDRRADFSPSSALATAPYFPSSDMLSPILGEPSDTSLMTSTRLHLTTDTTTLQASGLVGAQETSAVYNGDAAGTISPSEPGGGIGEDDMHTSVFTVVSSSTLYQVVKGHPTPSASGVVGAQVDGGKQWVQQGQWLRAACASGAADPKVS</sequence>
<evidence type="ECO:0000313" key="4">
    <source>
        <dbReference type="Proteomes" id="UP000092666"/>
    </source>
</evidence>
<keyword evidence="4" id="KW-1185">Reference proteome</keyword>
<gene>
    <name evidence="3" type="ORF">I316_07028</name>
</gene>
<dbReference type="EMBL" id="KV700136">
    <property type="protein sequence ID" value="OCF31243.1"/>
    <property type="molecule type" value="Genomic_DNA"/>
</dbReference>
<protein>
    <submittedName>
        <fullName evidence="3">Uncharacterized protein</fullName>
    </submittedName>
</protein>
<feature type="compositionally biased region" description="Low complexity" evidence="1">
    <location>
        <begin position="132"/>
        <end position="145"/>
    </location>
</feature>
<name>A0A1B9GJV9_9TREE</name>